<dbReference type="CDD" id="cd11073">
    <property type="entry name" value="CYP76-like"/>
    <property type="match status" value="1"/>
</dbReference>
<evidence type="ECO:0000313" key="7">
    <source>
        <dbReference type="EMBL" id="EOY24467.1"/>
    </source>
</evidence>
<feature type="transmembrane region" description="Helical" evidence="6">
    <location>
        <begin position="20"/>
        <end position="42"/>
    </location>
</feature>
<dbReference type="PANTHER" id="PTHR47951">
    <property type="entry name" value="OS08G0547900 PROTEIN"/>
    <property type="match status" value="1"/>
</dbReference>
<dbReference type="InterPro" id="IPR001128">
    <property type="entry name" value="Cyt_P450"/>
</dbReference>
<organism evidence="7 8">
    <name type="scientific">Theobroma cacao</name>
    <name type="common">Cacao</name>
    <name type="synonym">Cocoa</name>
    <dbReference type="NCBI Taxonomy" id="3641"/>
    <lineage>
        <taxon>Eukaryota</taxon>
        <taxon>Viridiplantae</taxon>
        <taxon>Streptophyta</taxon>
        <taxon>Embryophyta</taxon>
        <taxon>Tracheophyta</taxon>
        <taxon>Spermatophyta</taxon>
        <taxon>Magnoliopsida</taxon>
        <taxon>eudicotyledons</taxon>
        <taxon>Gunneridae</taxon>
        <taxon>Pentapetalae</taxon>
        <taxon>rosids</taxon>
        <taxon>malvids</taxon>
        <taxon>Malvales</taxon>
        <taxon>Malvaceae</taxon>
        <taxon>Byttnerioideae</taxon>
        <taxon>Theobroma</taxon>
    </lineage>
</organism>
<name>A0A061G5I8_THECC</name>
<dbReference type="InterPro" id="IPR017972">
    <property type="entry name" value="Cyt_P450_CS"/>
</dbReference>
<dbReference type="PROSITE" id="PS00086">
    <property type="entry name" value="CYTOCHROME_P450"/>
    <property type="match status" value="2"/>
</dbReference>
<dbReference type="GO" id="GO:0005506">
    <property type="term" value="F:iron ion binding"/>
    <property type="evidence" value="ECO:0007669"/>
    <property type="project" value="InterPro"/>
</dbReference>
<feature type="binding site" description="axial binding residue" evidence="5">
    <location>
        <position position="470"/>
    </location>
    <ligand>
        <name>heme</name>
        <dbReference type="ChEBI" id="CHEBI:30413"/>
    </ligand>
    <ligandPart>
        <name>Fe</name>
        <dbReference type="ChEBI" id="CHEBI:18248"/>
    </ligandPart>
</feature>
<keyword evidence="3" id="KW-0560">Oxidoreductase</keyword>
<dbReference type="Gene3D" id="1.10.630.10">
    <property type="entry name" value="Cytochrome P450"/>
    <property type="match status" value="2"/>
</dbReference>
<dbReference type="HOGENOM" id="CLU_001570_0_4_1"/>
<proteinExistence type="inferred from homology"/>
<evidence type="ECO:0000256" key="6">
    <source>
        <dbReference type="SAM" id="Phobius"/>
    </source>
</evidence>
<dbReference type="InParanoid" id="A0A061G5I8"/>
<keyword evidence="8" id="KW-1185">Reference proteome</keyword>
<dbReference type="PANTHER" id="PTHR47951:SF7">
    <property type="entry name" value="FLAVONOID 3',5'-HYDROXYLASE-LIKE ISOFORM X1"/>
    <property type="match status" value="1"/>
</dbReference>
<protein>
    <submittedName>
        <fullName evidence="7">Cytochrome P450, putative</fullName>
    </submittedName>
</protein>
<dbReference type="InterPro" id="IPR036396">
    <property type="entry name" value="Cyt_P450_sf"/>
</dbReference>
<dbReference type="GO" id="GO:0016705">
    <property type="term" value="F:oxidoreductase activity, acting on paired donors, with incorporation or reduction of molecular oxygen"/>
    <property type="evidence" value="ECO:0007669"/>
    <property type="project" value="InterPro"/>
</dbReference>
<keyword evidence="5" id="KW-0349">Heme</keyword>
<keyword evidence="2 5" id="KW-0479">Metal-binding</keyword>
<gene>
    <name evidence="7" type="ORF">TCM_016062</name>
</gene>
<accession>A0A061G5I8</accession>
<dbReference type="PRINTS" id="PR00385">
    <property type="entry name" value="P450"/>
</dbReference>
<dbReference type="Pfam" id="PF00067">
    <property type="entry name" value="p450"/>
    <property type="match status" value="2"/>
</dbReference>
<reference evidence="7 8" key="1">
    <citation type="journal article" date="2013" name="Genome Biol.">
        <title>The genome sequence of the most widely cultivated cacao type and its use to identify candidate genes regulating pod color.</title>
        <authorList>
            <person name="Motamayor J.C."/>
            <person name="Mockaitis K."/>
            <person name="Schmutz J."/>
            <person name="Haiminen N."/>
            <person name="Iii D.L."/>
            <person name="Cornejo O."/>
            <person name="Findley S.D."/>
            <person name="Zheng P."/>
            <person name="Utro F."/>
            <person name="Royaert S."/>
            <person name="Saski C."/>
            <person name="Jenkins J."/>
            <person name="Podicheti R."/>
            <person name="Zhao M."/>
            <person name="Scheffler B.E."/>
            <person name="Stack J.C."/>
            <person name="Feltus F.A."/>
            <person name="Mustiga G.M."/>
            <person name="Amores F."/>
            <person name="Phillips W."/>
            <person name="Marelli J.P."/>
            <person name="May G.D."/>
            <person name="Shapiro H."/>
            <person name="Ma J."/>
            <person name="Bustamante C.D."/>
            <person name="Schnell R.J."/>
            <person name="Main D."/>
            <person name="Gilbert D."/>
            <person name="Parida L."/>
            <person name="Kuhn D.N."/>
        </authorList>
    </citation>
    <scope>NUCLEOTIDE SEQUENCE [LARGE SCALE GENOMIC DNA]</scope>
    <source>
        <strain evidence="8">cv. Matina 1-6</strain>
    </source>
</reference>
<keyword evidence="6" id="KW-0812">Transmembrane</keyword>
<comment type="similarity">
    <text evidence="1">Belongs to the cytochrome P450 family.</text>
</comment>
<dbReference type="FunFam" id="1.10.630.10:FF:000007">
    <property type="entry name" value="Cytochrome P450 76C4"/>
    <property type="match status" value="2"/>
</dbReference>
<dbReference type="OMA" id="EHIHEEL"/>
<dbReference type="GO" id="GO:0020037">
    <property type="term" value="F:heme binding"/>
    <property type="evidence" value="ECO:0007669"/>
    <property type="project" value="InterPro"/>
</dbReference>
<dbReference type="Proteomes" id="UP000026915">
    <property type="component" value="Chromosome 3"/>
</dbReference>
<dbReference type="GO" id="GO:0004497">
    <property type="term" value="F:monooxygenase activity"/>
    <property type="evidence" value="ECO:0007669"/>
    <property type="project" value="InterPro"/>
</dbReference>
<evidence type="ECO:0000313" key="8">
    <source>
        <dbReference type="Proteomes" id="UP000026915"/>
    </source>
</evidence>
<evidence type="ECO:0000256" key="4">
    <source>
        <dbReference type="ARBA" id="ARBA00023004"/>
    </source>
</evidence>
<dbReference type="InterPro" id="IPR002401">
    <property type="entry name" value="Cyt_P450_E_grp-I"/>
</dbReference>
<evidence type="ECO:0000256" key="1">
    <source>
        <dbReference type="ARBA" id="ARBA00010617"/>
    </source>
</evidence>
<dbReference type="PRINTS" id="PR00463">
    <property type="entry name" value="EP450I"/>
</dbReference>
<dbReference type="eggNOG" id="KOG0156">
    <property type="taxonomic scope" value="Eukaryota"/>
</dbReference>
<dbReference type="Gramene" id="EOY24467">
    <property type="protein sequence ID" value="EOY24467"/>
    <property type="gene ID" value="TCM_016062"/>
</dbReference>
<dbReference type="EMBL" id="CM001881">
    <property type="protein sequence ID" value="EOY24467.1"/>
    <property type="molecule type" value="Genomic_DNA"/>
</dbReference>
<comment type="cofactor">
    <cofactor evidence="5">
        <name>heme</name>
        <dbReference type="ChEBI" id="CHEBI:30413"/>
    </cofactor>
</comment>
<keyword evidence="6" id="KW-0472">Membrane</keyword>
<keyword evidence="4 5" id="KW-0408">Iron</keyword>
<evidence type="ECO:0000256" key="5">
    <source>
        <dbReference type="PIRSR" id="PIRSR602401-1"/>
    </source>
</evidence>
<keyword evidence="6" id="KW-1133">Transmembrane helix</keyword>
<evidence type="ECO:0000256" key="2">
    <source>
        <dbReference type="ARBA" id="ARBA00022723"/>
    </source>
</evidence>
<dbReference type="SUPFAM" id="SSF48264">
    <property type="entry name" value="Cytochrome P450"/>
    <property type="match status" value="2"/>
</dbReference>
<sequence length="1100" mass="124524">MSHATYTLYSWLWDGNNQKVGLLGAVFSFLIATLVISLWQLWTLRKSRKPIAPLPPGPRGLPLVGYLPFLGTDLHMVFTELAGIYGPIFKLWLGNKLFVVISSPLLAKEVVRVQDKTFSERDPPIAAQVITYGCNDIAFDSYSSPSWKMKRRVLASEMLSNASLNACYDLRREQVMNTIGDVYKNVGKPIDIGELSFLTANNAVMGMLWGGKLRGEKRAIIEGRFKGISTELMVLMGKPNLSDFFPVLARFDIQGIERRMKKISHLLDQVLESVIELRMNMATKKDKNDGNSEQKDFLQFLLELKENEDSASSITMNQLKGMLLNILGGGTDTTSTMMEWTMAQLIQHPEVMAKVKKELADVVGLSSTVEEDHLPNLLYLHAVIKETFRLHPPLPLLVPRCPGVSSTVGGYSIPKGSRVFLNIWSIHRDPNIWDNPSEFQPERFLNDPNKFDYNGNDFRYMPFGSGRRRCPGLPLGEKMLYFMLASLLHSFEWKLPQGTEHDLSSIFGIVMKKKKPLLLIPTPSLPNLELYINLNLHRKLRCFALPFNLTFHFRYTLQTKCVVSLRMSHTTYTLYSWLWDGSNQKDRQLGAVFSFLIATLVISLWQLWTVRKSRKPLAPLPPGPRGLPLVGYLPFLGTDLHIVFTELAGIYGPIFKLWLGNKLCVVISSPLLAKEVVRVQDKTFSERDPPIAAQVITYGCNDIVFDSYSSPSWKRKRTVLASEMLTNASIKACYGLRREQVMKTIGDVYKNVGKPIDIGELSFLTAINAIMGMLWGGKLRGEKTATIEGRFKEISTELMVLLGKPNLSDFLPVLARFDIQGIERGMKKISHLFDQVLESVIELRMNYMATEKEKDDAKSEPKDFLQFLLELKDNEDRASSITMNQLKGMLMDIVVGGTDTTSTMTEWTMTELIQHPEIMAKVKKELADAVGLNSTVEEDHLPNLGYLHAVIKETFRLHPPLPLLVARCPSVSSNVGGYTIPKGSTVFLNIWSIHRDPHIWDNPSEFQPERFLNNPDKFDYYGNDFRYMPFGSGRRRCPGLPLGEKMLYLMLASLLHSFEWKLPKGTEHDLSSKFGIVMKKKNPLLLIPTPSLPNLEPYIK</sequence>
<dbReference type="AlphaFoldDB" id="A0A061G5I8"/>
<evidence type="ECO:0000256" key="3">
    <source>
        <dbReference type="ARBA" id="ARBA00023002"/>
    </source>
</evidence>